<evidence type="ECO:0008006" key="4">
    <source>
        <dbReference type="Google" id="ProtNLM"/>
    </source>
</evidence>
<evidence type="ECO:0000256" key="1">
    <source>
        <dbReference type="SAM" id="SignalP"/>
    </source>
</evidence>
<name>A0A9D9DSG9_9BACT</name>
<feature type="chain" id="PRO_5039067964" description="Peptidase C13 family protein" evidence="1">
    <location>
        <begin position="22"/>
        <end position="473"/>
    </location>
</feature>
<dbReference type="Proteomes" id="UP000823612">
    <property type="component" value="Unassembled WGS sequence"/>
</dbReference>
<reference evidence="2" key="1">
    <citation type="submission" date="2020-10" db="EMBL/GenBank/DDBJ databases">
        <authorList>
            <person name="Gilroy R."/>
        </authorList>
    </citation>
    <scope>NUCLEOTIDE SEQUENCE</scope>
    <source>
        <strain evidence="2">2889</strain>
    </source>
</reference>
<dbReference type="GO" id="GO:0008233">
    <property type="term" value="F:peptidase activity"/>
    <property type="evidence" value="ECO:0007669"/>
    <property type="project" value="InterPro"/>
</dbReference>
<proteinExistence type="predicted"/>
<evidence type="ECO:0000313" key="2">
    <source>
        <dbReference type="EMBL" id="MBO8432120.1"/>
    </source>
</evidence>
<reference evidence="2" key="2">
    <citation type="journal article" date="2021" name="PeerJ">
        <title>Extensive microbial diversity within the chicken gut microbiome revealed by metagenomics and culture.</title>
        <authorList>
            <person name="Gilroy R."/>
            <person name="Ravi A."/>
            <person name="Getino M."/>
            <person name="Pursley I."/>
            <person name="Horton D.L."/>
            <person name="Alikhan N.F."/>
            <person name="Baker D."/>
            <person name="Gharbi K."/>
            <person name="Hall N."/>
            <person name="Watson M."/>
            <person name="Adriaenssens E.M."/>
            <person name="Foster-Nyarko E."/>
            <person name="Jarju S."/>
            <person name="Secka A."/>
            <person name="Antonio M."/>
            <person name="Oren A."/>
            <person name="Chaudhuri R.R."/>
            <person name="La Ragione R."/>
            <person name="Hildebrand F."/>
            <person name="Pallen M.J."/>
        </authorList>
    </citation>
    <scope>NUCLEOTIDE SEQUENCE</scope>
    <source>
        <strain evidence="2">2889</strain>
    </source>
</reference>
<comment type="caution">
    <text evidence="2">The sequence shown here is derived from an EMBL/GenBank/DDBJ whole genome shotgun (WGS) entry which is preliminary data.</text>
</comment>
<keyword evidence="1" id="KW-0732">Signal</keyword>
<accession>A0A9D9DSG9</accession>
<dbReference type="Pfam" id="PF01650">
    <property type="entry name" value="Peptidase_C13"/>
    <property type="match status" value="1"/>
</dbReference>
<gene>
    <name evidence="2" type="ORF">IAB08_02345</name>
</gene>
<dbReference type="GO" id="GO:0006508">
    <property type="term" value="P:proteolysis"/>
    <property type="evidence" value="ECO:0007669"/>
    <property type="project" value="InterPro"/>
</dbReference>
<protein>
    <recommendedName>
        <fullName evidence="4">Peptidase C13 family protein</fullName>
    </recommendedName>
</protein>
<feature type="signal peptide" evidence="1">
    <location>
        <begin position="1"/>
        <end position="21"/>
    </location>
</feature>
<organism evidence="2 3">
    <name type="scientific">Candidatus Pullibacteroides excrementavium</name>
    <dbReference type="NCBI Taxonomy" id="2840905"/>
    <lineage>
        <taxon>Bacteria</taxon>
        <taxon>Pseudomonadati</taxon>
        <taxon>Bacteroidota</taxon>
        <taxon>Bacteroidia</taxon>
        <taxon>Bacteroidales</taxon>
        <taxon>Candidatus Pullibacteroides</taxon>
    </lineage>
</organism>
<dbReference type="EMBL" id="JADIMZ010000032">
    <property type="protein sequence ID" value="MBO8432120.1"/>
    <property type="molecule type" value="Genomic_DNA"/>
</dbReference>
<dbReference type="InterPro" id="IPR001096">
    <property type="entry name" value="Peptidase_C13"/>
</dbReference>
<evidence type="ECO:0000313" key="3">
    <source>
        <dbReference type="Proteomes" id="UP000823612"/>
    </source>
</evidence>
<sequence length="473" mass="52577">MKRFFVWVLMNIAGAYGLCHAQLTVQQVDSMIPGYLEDVGLRSGYCLYAYGNAIEKEVGIPVFNDTIFAQDVFVYFVDEHPWANWSHAARFLFVSEDGTIEERKTVWPPDGLEKWRCLSDSPEVAGGSLYDFSKLRSRKASGVDMSHCHAVIISGGVEPSMNRARYWNDCAAVYSVLVGVYGYAPENIHVLVSDGTSSGKDRDLGGGRFDSSPLDLDGNGTPDIQYAATKSNVTKVFDILSRTLTEEDNLFMFVTDHGSIGTGLYEQNTQYINLWNKEKMSDVELKAELDKLEVEFVNVLLAQCYSGGVAMDLRAENRFIAAACGPFENSSASIEGDYEEFVYHWVAAVSGNYPSGESADADENNDGYISMNEAFLYAREHDRRVPDENPLRYEGYAGMGDALSLRGLEICTERLFSGTVASDETVDGCIVRLRSCTVKNDAKLTVEYKESVIIDRQFTMEAGAEFETKVTEE</sequence>
<dbReference type="Gene3D" id="3.40.50.1460">
    <property type="match status" value="1"/>
</dbReference>
<dbReference type="AlphaFoldDB" id="A0A9D9DSG9"/>